<dbReference type="Pfam" id="PF01715">
    <property type="entry name" value="IPPT"/>
    <property type="match status" value="2"/>
</dbReference>
<dbReference type="HAMAP" id="MF_00185">
    <property type="entry name" value="IPP_trans"/>
    <property type="match status" value="1"/>
</dbReference>
<dbReference type="GO" id="GO:0052381">
    <property type="term" value="F:tRNA dimethylallyltransferase activity"/>
    <property type="evidence" value="ECO:0007669"/>
    <property type="project" value="InterPro"/>
</dbReference>
<comment type="similarity">
    <text evidence="1">Belongs to the IPP transferase family.</text>
</comment>
<feature type="compositionally biased region" description="Low complexity" evidence="5">
    <location>
        <begin position="195"/>
        <end position="204"/>
    </location>
</feature>
<dbReference type="Gene3D" id="3.40.50.300">
    <property type="entry name" value="P-loop containing nucleotide triphosphate hydrolases"/>
    <property type="match status" value="1"/>
</dbReference>
<dbReference type="GO" id="GO:0006400">
    <property type="term" value="P:tRNA modification"/>
    <property type="evidence" value="ECO:0007669"/>
    <property type="project" value="TreeGrafter"/>
</dbReference>
<gene>
    <name evidence="6" type="ORF">DB88DRAFT_279295</name>
</gene>
<feature type="region of interest" description="Disordered" evidence="5">
    <location>
        <begin position="505"/>
        <end position="527"/>
    </location>
</feature>
<reference evidence="6" key="1">
    <citation type="submission" date="2023-02" db="EMBL/GenBank/DDBJ databases">
        <title>Identification and recombinant expression of a fungal hydrolase from Papiliotrema laurentii that hydrolyzes apple cutin and clears colloidal polyester polyurethane.</title>
        <authorList>
            <consortium name="DOE Joint Genome Institute"/>
            <person name="Roman V.A."/>
            <person name="Bojanowski C."/>
            <person name="Crable B.R."/>
            <person name="Wagner D.N."/>
            <person name="Hung C.S."/>
            <person name="Nadeau L.J."/>
            <person name="Schratz L."/>
            <person name="Haridas S."/>
            <person name="Pangilinan J."/>
            <person name="Lipzen A."/>
            <person name="Na H."/>
            <person name="Yan M."/>
            <person name="Ng V."/>
            <person name="Grigoriev I.V."/>
            <person name="Spatafora J.W."/>
            <person name="Barlow D."/>
            <person name="Biffinger J."/>
            <person name="Kelley-Loughnane N."/>
            <person name="Varaljay V.A."/>
            <person name="Crookes-Goodson W.J."/>
        </authorList>
    </citation>
    <scope>NUCLEOTIDE SEQUENCE</scope>
    <source>
        <strain evidence="6">5307AH</strain>
    </source>
</reference>
<evidence type="ECO:0000256" key="4">
    <source>
        <dbReference type="ARBA" id="ARBA00022840"/>
    </source>
</evidence>
<protein>
    <submittedName>
        <fullName evidence="6">tRNA isopentenyltransferase</fullName>
    </submittedName>
</protein>
<dbReference type="SUPFAM" id="SSF52540">
    <property type="entry name" value="P-loop containing nucleoside triphosphate hydrolases"/>
    <property type="match status" value="1"/>
</dbReference>
<feature type="region of interest" description="Disordered" evidence="5">
    <location>
        <begin position="141"/>
        <end position="168"/>
    </location>
</feature>
<accession>A0AAD9FP90</accession>
<dbReference type="GO" id="GO:0005524">
    <property type="term" value="F:ATP binding"/>
    <property type="evidence" value="ECO:0007669"/>
    <property type="project" value="UniProtKB-KW"/>
</dbReference>
<dbReference type="InterPro" id="IPR018022">
    <property type="entry name" value="IPT"/>
</dbReference>
<dbReference type="EMBL" id="JAODAN010000005">
    <property type="protein sequence ID" value="KAK1924329.1"/>
    <property type="molecule type" value="Genomic_DNA"/>
</dbReference>
<evidence type="ECO:0000256" key="5">
    <source>
        <dbReference type="SAM" id="MobiDB-lite"/>
    </source>
</evidence>
<dbReference type="InterPro" id="IPR039657">
    <property type="entry name" value="Dimethylallyltransferase"/>
</dbReference>
<evidence type="ECO:0000313" key="7">
    <source>
        <dbReference type="Proteomes" id="UP001182556"/>
    </source>
</evidence>
<dbReference type="Gene3D" id="1.10.20.140">
    <property type="match status" value="1"/>
</dbReference>
<proteinExistence type="inferred from homology"/>
<evidence type="ECO:0000313" key="6">
    <source>
        <dbReference type="EMBL" id="KAK1924329.1"/>
    </source>
</evidence>
<dbReference type="InterPro" id="IPR027417">
    <property type="entry name" value="P-loop_NTPase"/>
</dbReference>
<keyword evidence="4" id="KW-0067">ATP-binding</keyword>
<sequence>MRLVRTLTRMASTISQRPVVAVIGTTGSGKSQLAVSLAQSLASRTDVSRGVILSADSMQLYRGLDVITNKVTDEEMGGVEHWGLDVVTPGEGGSWEVGKWCGEATKKMESLDDKALPIICGGTHYFIQHFLFPPSELSFDRPADNDSFDPSEVRWKPPGPRPPIPADLDPSLVDLLGTFWMAEPNWPARPEDPSSEPGPSRSRPTVSEDSKLLSMHTLLKAVDPNEAGRWHWRDGRKVRRGLERWWERGGGDVSERAKGPGRHARFRTLIFWVYEPMQTLAPRLDRRVDKMIENGLLQEIAEMRAIALKIYGSANAVDHTEGIFQSIGYKEFADLDLSQDDPTKDPRFPAMVALSKQRTQQYAKSQLKWVRKQLLPAVREARSMGGEVEVFAVPGGETGEAPARAILNAFLQHDSLPDWRSVGHSEAHEVLEKVYHGGEEKVPDTAERQILNARKICEICSEPGKPLSIAATEWKLHASSRSHRRRLRNMDGTYERLMEQQLAMREAKRAEREAARAAKPSTAEEAS</sequence>
<organism evidence="6 7">
    <name type="scientific">Papiliotrema laurentii</name>
    <name type="common">Cryptococcus laurentii</name>
    <dbReference type="NCBI Taxonomy" id="5418"/>
    <lineage>
        <taxon>Eukaryota</taxon>
        <taxon>Fungi</taxon>
        <taxon>Dikarya</taxon>
        <taxon>Basidiomycota</taxon>
        <taxon>Agaricomycotina</taxon>
        <taxon>Tremellomycetes</taxon>
        <taxon>Tremellales</taxon>
        <taxon>Rhynchogastremaceae</taxon>
        <taxon>Papiliotrema</taxon>
    </lineage>
</organism>
<dbReference type="GO" id="GO:0005739">
    <property type="term" value="C:mitochondrion"/>
    <property type="evidence" value="ECO:0007669"/>
    <property type="project" value="TreeGrafter"/>
</dbReference>
<dbReference type="AlphaFoldDB" id="A0AAD9FP90"/>
<name>A0AAD9FP90_PAPLA</name>
<keyword evidence="2" id="KW-0808">Transferase</keyword>
<dbReference type="Proteomes" id="UP001182556">
    <property type="component" value="Unassembled WGS sequence"/>
</dbReference>
<feature type="compositionally biased region" description="Basic and acidic residues" evidence="5">
    <location>
        <begin position="505"/>
        <end position="516"/>
    </location>
</feature>
<evidence type="ECO:0000256" key="3">
    <source>
        <dbReference type="ARBA" id="ARBA00022741"/>
    </source>
</evidence>
<dbReference type="Gene3D" id="3.30.160.60">
    <property type="entry name" value="Classic Zinc Finger"/>
    <property type="match status" value="1"/>
</dbReference>
<keyword evidence="3" id="KW-0547">Nucleotide-binding</keyword>
<dbReference type="PANTHER" id="PTHR11088:SF89">
    <property type="entry name" value="TRNA DIMETHYLALLYLTRANSFERASE"/>
    <property type="match status" value="1"/>
</dbReference>
<evidence type="ECO:0000256" key="2">
    <source>
        <dbReference type="ARBA" id="ARBA00022679"/>
    </source>
</evidence>
<feature type="region of interest" description="Disordered" evidence="5">
    <location>
        <begin position="186"/>
        <end position="210"/>
    </location>
</feature>
<comment type="caution">
    <text evidence="6">The sequence shown here is derived from an EMBL/GenBank/DDBJ whole genome shotgun (WGS) entry which is preliminary data.</text>
</comment>
<keyword evidence="7" id="KW-1185">Reference proteome</keyword>
<evidence type="ECO:0000256" key="1">
    <source>
        <dbReference type="ARBA" id="ARBA00005842"/>
    </source>
</evidence>
<dbReference type="PANTHER" id="PTHR11088">
    <property type="entry name" value="TRNA DIMETHYLALLYLTRANSFERASE"/>
    <property type="match status" value="1"/>
</dbReference>